<dbReference type="EMBL" id="JBBJCI010000358">
    <property type="protein sequence ID" value="KAK7233593.1"/>
    <property type="molecule type" value="Genomic_DNA"/>
</dbReference>
<protein>
    <recommendedName>
        <fullName evidence="6">YHYH domain-containing protein</fullName>
    </recommendedName>
</protein>
<feature type="compositionally biased region" description="Pro residues" evidence="1">
    <location>
        <begin position="552"/>
        <end position="566"/>
    </location>
</feature>
<gene>
    <name evidence="4" type="ORF">SO694_00107063</name>
</gene>
<feature type="region of interest" description="Disordered" evidence="1">
    <location>
        <begin position="485"/>
        <end position="571"/>
    </location>
</feature>
<keyword evidence="2" id="KW-0472">Membrane</keyword>
<name>A0ABR1FML2_AURAN</name>
<keyword evidence="2" id="KW-0812">Transmembrane</keyword>
<keyword evidence="3" id="KW-0732">Signal</keyword>
<feature type="signal peptide" evidence="3">
    <location>
        <begin position="1"/>
        <end position="18"/>
    </location>
</feature>
<feature type="chain" id="PRO_5046223371" description="YHYH domain-containing protein" evidence="3">
    <location>
        <begin position="19"/>
        <end position="838"/>
    </location>
</feature>
<comment type="caution">
    <text evidence="4">The sequence shown here is derived from an EMBL/GenBank/DDBJ whole genome shotgun (WGS) entry which is preliminary data.</text>
</comment>
<accession>A0ABR1FML2</accession>
<evidence type="ECO:0008006" key="6">
    <source>
        <dbReference type="Google" id="ProtNLM"/>
    </source>
</evidence>
<evidence type="ECO:0000256" key="3">
    <source>
        <dbReference type="SAM" id="SignalP"/>
    </source>
</evidence>
<proteinExistence type="predicted"/>
<feature type="compositionally biased region" description="Basic and acidic residues" evidence="1">
    <location>
        <begin position="524"/>
        <end position="540"/>
    </location>
</feature>
<feature type="compositionally biased region" description="Pro residues" evidence="1">
    <location>
        <begin position="496"/>
        <end position="512"/>
    </location>
</feature>
<dbReference type="Proteomes" id="UP001363151">
    <property type="component" value="Unassembled WGS sequence"/>
</dbReference>
<feature type="region of interest" description="Disordered" evidence="1">
    <location>
        <begin position="818"/>
        <end position="838"/>
    </location>
</feature>
<evidence type="ECO:0000313" key="5">
    <source>
        <dbReference type="Proteomes" id="UP001363151"/>
    </source>
</evidence>
<organism evidence="4 5">
    <name type="scientific">Aureococcus anophagefferens</name>
    <name type="common">Harmful bloom alga</name>
    <dbReference type="NCBI Taxonomy" id="44056"/>
    <lineage>
        <taxon>Eukaryota</taxon>
        <taxon>Sar</taxon>
        <taxon>Stramenopiles</taxon>
        <taxon>Ochrophyta</taxon>
        <taxon>Pelagophyceae</taxon>
        <taxon>Pelagomonadales</taxon>
        <taxon>Pelagomonadaceae</taxon>
        <taxon>Aureococcus</taxon>
    </lineage>
</organism>
<feature type="transmembrane region" description="Helical" evidence="2">
    <location>
        <begin position="774"/>
        <end position="799"/>
    </location>
</feature>
<reference evidence="4 5" key="1">
    <citation type="submission" date="2024-03" db="EMBL/GenBank/DDBJ databases">
        <title>Aureococcus anophagefferens CCMP1851 and Kratosvirus quantuckense: Draft genome of a second virus-susceptible host strain in the model system.</title>
        <authorList>
            <person name="Chase E."/>
            <person name="Truchon A.R."/>
            <person name="Schepens W."/>
            <person name="Wilhelm S.W."/>
        </authorList>
    </citation>
    <scope>NUCLEOTIDE SEQUENCE [LARGE SCALE GENOMIC DNA]</scope>
    <source>
        <strain evidence="4 5">CCMP1851</strain>
    </source>
</reference>
<evidence type="ECO:0000313" key="4">
    <source>
        <dbReference type="EMBL" id="KAK7233593.1"/>
    </source>
</evidence>
<evidence type="ECO:0000256" key="2">
    <source>
        <dbReference type="SAM" id="Phobius"/>
    </source>
</evidence>
<sequence>MALNHAILVLSLAGSARASVTVSSQFTNTHALSDSECYAPTDEGACDSDCTQRTDGVCDGTFLEQVIQGPSIKYAFCNDKWLILLTSGEGGVFEPTLNNVPSPSPAGVQRWTRGASLEGGLPRADKKNTNRRPLGVSDGVTYCTGDPTRTVDRYYSLQYPLDVVDFDEGVWTNNVDLFDGTAGNEGIPYLYDDGLGIGTYGLPDGAGVGITVNGMQNWVTQNNRGEWNQPTCETSPCNLHVGQGAGQPHVHGDLFSDSHQCLYGTSNYTSTASHPPIVGFGADGHLIYGRYLGDDAPGFASPLLDECSGHTHDDSTIDEYGVDLGATYHYHTQIFDYTCGMGNDRCDDGDEVVISTTGPLFCFRADLSQQEGSSALLSFTTSDAYAEDLDMMYACCDMTDYYAITGLDQKDASDFFSDDSTCVVAAHPDNGAYASDFCEPGDTLYSGNGCHVDCDDGYAASGITRCVEGAFVEYATVPRARVSCAPTPGPTTAEPTPAPVPAPTPAPTPTPIPADARACLRRRRADDRGADARARARADAGADDGGADAPPSAAPTPGPTPAPTPVPASISGDFTVGGIDLATAEGSDVLKDAVVAMVQSYYAGTPAVEVTFSEGARRKLLADSVVVTYVVEVESADAADDLATSLGTATTDDWDAAISQSAEDSGFENIFADAATTSVSAPEVVVDECDAAVEAMMACDPNVAIDTSASCADLASGAASCADYGTYDEACESEFEAVASCEWTAACGETVDCTTATGGGGGGSKKSDGDDTGMIVGIVVALAVALGVVLVGVFAFVHYQSTMDQSAEMDGAPAKEMVPMKADDDEAPEESLAVSGGV</sequence>
<keyword evidence="2" id="KW-1133">Transmembrane helix</keyword>
<evidence type="ECO:0000256" key="1">
    <source>
        <dbReference type="SAM" id="MobiDB-lite"/>
    </source>
</evidence>
<keyword evidence="5" id="KW-1185">Reference proteome</keyword>